<proteinExistence type="predicted"/>
<evidence type="ECO:0000313" key="2">
    <source>
        <dbReference type="EMBL" id="MBK1881684.1"/>
    </source>
</evidence>
<sequence length="59" mass="6516">MKFLLIALSIGFLGVSCERHDFSETRKLHEPEEHEHEAGPAEPGHDSPQGEPAGKEHAE</sequence>
<name>A0A934S5S3_9BACT</name>
<organism evidence="2 3">
    <name type="scientific">Luteolibacter pohnpeiensis</name>
    <dbReference type="NCBI Taxonomy" id="454153"/>
    <lineage>
        <taxon>Bacteria</taxon>
        <taxon>Pseudomonadati</taxon>
        <taxon>Verrucomicrobiota</taxon>
        <taxon>Verrucomicrobiia</taxon>
        <taxon>Verrucomicrobiales</taxon>
        <taxon>Verrucomicrobiaceae</taxon>
        <taxon>Luteolibacter</taxon>
    </lineage>
</organism>
<feature type="compositionally biased region" description="Basic and acidic residues" evidence="1">
    <location>
        <begin position="24"/>
        <end position="45"/>
    </location>
</feature>
<evidence type="ECO:0000256" key="1">
    <source>
        <dbReference type="SAM" id="MobiDB-lite"/>
    </source>
</evidence>
<accession>A0A934S5S3</accession>
<dbReference type="RefSeq" id="WP_200268099.1">
    <property type="nucleotide sequence ID" value="NZ_JAENIJ010000005.1"/>
</dbReference>
<gene>
    <name evidence="2" type="ORF">JIN85_04620</name>
</gene>
<dbReference type="PROSITE" id="PS51257">
    <property type="entry name" value="PROKAR_LIPOPROTEIN"/>
    <property type="match status" value="1"/>
</dbReference>
<dbReference type="AlphaFoldDB" id="A0A934S5S3"/>
<dbReference type="Proteomes" id="UP000603141">
    <property type="component" value="Unassembled WGS sequence"/>
</dbReference>
<comment type="caution">
    <text evidence="2">The sequence shown here is derived from an EMBL/GenBank/DDBJ whole genome shotgun (WGS) entry which is preliminary data.</text>
</comment>
<feature type="region of interest" description="Disordered" evidence="1">
    <location>
        <begin position="24"/>
        <end position="59"/>
    </location>
</feature>
<keyword evidence="3" id="KW-1185">Reference proteome</keyword>
<reference evidence="2" key="1">
    <citation type="submission" date="2021-01" db="EMBL/GenBank/DDBJ databases">
        <title>Modified the classification status of verrucomicrobia.</title>
        <authorList>
            <person name="Feng X."/>
        </authorList>
    </citation>
    <scope>NUCLEOTIDE SEQUENCE</scope>
    <source>
        <strain evidence="2">KCTC 22041</strain>
    </source>
</reference>
<evidence type="ECO:0000313" key="3">
    <source>
        <dbReference type="Proteomes" id="UP000603141"/>
    </source>
</evidence>
<dbReference type="EMBL" id="JAENIJ010000005">
    <property type="protein sequence ID" value="MBK1881684.1"/>
    <property type="molecule type" value="Genomic_DNA"/>
</dbReference>
<protein>
    <submittedName>
        <fullName evidence="2">Uncharacterized protein</fullName>
    </submittedName>
</protein>